<dbReference type="OrthoDB" id="186626at2759"/>
<keyword evidence="2" id="KW-1185">Reference proteome</keyword>
<organism evidence="1 2">
    <name type="scientific">Cytospora mali</name>
    <name type="common">Apple Valsa canker fungus</name>
    <name type="synonym">Valsa mali</name>
    <dbReference type="NCBI Taxonomy" id="578113"/>
    <lineage>
        <taxon>Eukaryota</taxon>
        <taxon>Fungi</taxon>
        <taxon>Dikarya</taxon>
        <taxon>Ascomycota</taxon>
        <taxon>Pezizomycotina</taxon>
        <taxon>Sordariomycetes</taxon>
        <taxon>Sordariomycetidae</taxon>
        <taxon>Diaporthales</taxon>
        <taxon>Cytosporaceae</taxon>
        <taxon>Cytospora</taxon>
    </lineage>
</organism>
<proteinExistence type="predicted"/>
<name>A0A194VI13_CYTMA</name>
<evidence type="ECO:0000313" key="1">
    <source>
        <dbReference type="EMBL" id="KUI63779.1"/>
    </source>
</evidence>
<reference evidence="1" key="1">
    <citation type="submission" date="2014-12" db="EMBL/GenBank/DDBJ databases">
        <title>Genome Sequence of Valsa Canker Pathogens Uncovers a Specific Adaption of Colonization on Woody Bark.</title>
        <authorList>
            <person name="Yin Z."/>
            <person name="Liu H."/>
            <person name="Gao X."/>
            <person name="Li Z."/>
            <person name="Song N."/>
            <person name="Ke X."/>
            <person name="Dai Q."/>
            <person name="Wu Y."/>
            <person name="Sun Y."/>
            <person name="Xu J.-R."/>
            <person name="Kang Z.K."/>
            <person name="Wang L."/>
            <person name="Huang L."/>
        </authorList>
    </citation>
    <scope>NUCLEOTIDE SEQUENCE [LARGE SCALE GENOMIC DNA]</scope>
    <source>
        <strain evidence="1">03-8</strain>
    </source>
</reference>
<gene>
    <name evidence="1" type="ORF">VM1G_12019</name>
</gene>
<sequence>MGVKTSGPRLRLPAPLPLRDMQQPPKILADMYGLSVQKDFLIDVDEAITAEKARVLVELSGYLGYSAILSADAHTWLRSWTRTEPVNMVRQ</sequence>
<evidence type="ECO:0000313" key="2">
    <source>
        <dbReference type="Proteomes" id="UP000078559"/>
    </source>
</evidence>
<dbReference type="EMBL" id="KN796114">
    <property type="protein sequence ID" value="KUI63779.1"/>
    <property type="molecule type" value="Genomic_DNA"/>
</dbReference>
<dbReference type="AlphaFoldDB" id="A0A194VI13"/>
<accession>A0A194VI13</accession>
<dbReference type="Proteomes" id="UP000078559">
    <property type="component" value="Unassembled WGS sequence"/>
</dbReference>
<protein>
    <submittedName>
        <fullName evidence="1">Uncharacterized protein</fullName>
    </submittedName>
</protein>